<keyword evidence="2" id="KW-1185">Reference proteome</keyword>
<gene>
    <name evidence="1" type="ORF">OA50_02515</name>
</gene>
<proteinExistence type="predicted"/>
<organism evidence="1 2">
    <name type="scientific">Mameliella alba</name>
    <dbReference type="NCBI Taxonomy" id="561184"/>
    <lineage>
        <taxon>Bacteria</taxon>
        <taxon>Pseudomonadati</taxon>
        <taxon>Pseudomonadota</taxon>
        <taxon>Alphaproteobacteria</taxon>
        <taxon>Rhodobacterales</taxon>
        <taxon>Roseobacteraceae</taxon>
        <taxon>Mameliella</taxon>
    </lineage>
</organism>
<name>A0A0B3S8I4_9RHOB</name>
<dbReference type="GeneID" id="66502260"/>
<comment type="caution">
    <text evidence="1">The sequence shown here is derived from an EMBL/GenBank/DDBJ whole genome shotgun (WGS) entry which is preliminary data.</text>
</comment>
<dbReference type="STRING" id="561184.SAMN05216376_110135"/>
<reference evidence="1 2" key="1">
    <citation type="submission" date="2014-10" db="EMBL/GenBank/DDBJ databases">
        <title>Genome sequence of Ponticoccus sp. strain UMTAT08 isolated from clonal culture of toxic dinoflagellate Alexandrium tamiyavanichii.</title>
        <authorList>
            <person name="Gan H.Y."/>
            <person name="Muhd D.-D."/>
            <person name="Mohd Noor M.E."/>
            <person name="Yeong Y.S."/>
            <person name="Usup G."/>
        </authorList>
    </citation>
    <scope>NUCLEOTIDE SEQUENCE [LARGE SCALE GENOMIC DNA]</scope>
    <source>
        <strain evidence="1 2">UMTAT08</strain>
    </source>
</reference>
<dbReference type="AlphaFoldDB" id="A0A0B3S8I4"/>
<sequence length="63" mass="7089">MSDQLTIILITLAGVLTIGIRYALSVWLPEDSKLNTLFSEKRLTVSNSKEAWWLKNSPAARID</sequence>
<evidence type="ECO:0000313" key="2">
    <source>
        <dbReference type="Proteomes" id="UP000030960"/>
    </source>
</evidence>
<dbReference type="EMBL" id="JSUQ01000009">
    <property type="protein sequence ID" value="KHQ52971.1"/>
    <property type="molecule type" value="Genomic_DNA"/>
</dbReference>
<protein>
    <submittedName>
        <fullName evidence="1">Uncharacterized protein</fullName>
    </submittedName>
</protein>
<dbReference type="Proteomes" id="UP000030960">
    <property type="component" value="Unassembled WGS sequence"/>
</dbReference>
<accession>A0A225PZ24</accession>
<dbReference type="RefSeq" id="WP_043141707.1">
    <property type="nucleotide sequence ID" value="NZ_AP022337.1"/>
</dbReference>
<evidence type="ECO:0000313" key="1">
    <source>
        <dbReference type="EMBL" id="KHQ52971.1"/>
    </source>
</evidence>
<accession>A0A0B3S8I4</accession>
<accession>A0A225QNW5</accession>